<dbReference type="Proteomes" id="UP000653454">
    <property type="component" value="Unassembled WGS sequence"/>
</dbReference>
<evidence type="ECO:0000313" key="1">
    <source>
        <dbReference type="EMBL" id="CAG9115477.1"/>
    </source>
</evidence>
<comment type="caution">
    <text evidence="1">The sequence shown here is derived from an EMBL/GenBank/DDBJ whole genome shotgun (WGS) entry which is preliminary data.</text>
</comment>
<accession>A0A8S4EKU6</accession>
<proteinExistence type="predicted"/>
<dbReference type="AlphaFoldDB" id="A0A8S4EKU6"/>
<name>A0A8S4EKU6_PLUXY</name>
<reference evidence="1" key="1">
    <citation type="submission" date="2020-11" db="EMBL/GenBank/DDBJ databases">
        <authorList>
            <person name="Whiteford S."/>
        </authorList>
    </citation>
    <scope>NUCLEOTIDE SEQUENCE</scope>
</reference>
<gene>
    <name evidence="1" type="ORF">PLXY2_LOCUS5761</name>
</gene>
<evidence type="ECO:0000313" key="2">
    <source>
        <dbReference type="Proteomes" id="UP000653454"/>
    </source>
</evidence>
<sequence length="80" mass="9091">MDDKTKVFTVSPTSLLDCNNGRCIASETTGEGRRIHSSPQLFTVRFQTNYGPVFTQPHFNVFSLQSSVKNRLKLILKHHL</sequence>
<protein>
    <submittedName>
        <fullName evidence="1">(diamondback moth) hypothetical protein</fullName>
    </submittedName>
</protein>
<dbReference type="EMBL" id="CAJHNJ030000017">
    <property type="protein sequence ID" value="CAG9115477.1"/>
    <property type="molecule type" value="Genomic_DNA"/>
</dbReference>
<organism evidence="1 2">
    <name type="scientific">Plutella xylostella</name>
    <name type="common">Diamondback moth</name>
    <name type="synonym">Plutella maculipennis</name>
    <dbReference type="NCBI Taxonomy" id="51655"/>
    <lineage>
        <taxon>Eukaryota</taxon>
        <taxon>Metazoa</taxon>
        <taxon>Ecdysozoa</taxon>
        <taxon>Arthropoda</taxon>
        <taxon>Hexapoda</taxon>
        <taxon>Insecta</taxon>
        <taxon>Pterygota</taxon>
        <taxon>Neoptera</taxon>
        <taxon>Endopterygota</taxon>
        <taxon>Lepidoptera</taxon>
        <taxon>Glossata</taxon>
        <taxon>Ditrysia</taxon>
        <taxon>Yponomeutoidea</taxon>
        <taxon>Plutellidae</taxon>
        <taxon>Plutella</taxon>
    </lineage>
</organism>
<keyword evidence="2" id="KW-1185">Reference proteome</keyword>